<dbReference type="GO" id="GO:0003676">
    <property type="term" value="F:nucleic acid binding"/>
    <property type="evidence" value="ECO:0007669"/>
    <property type="project" value="InterPro"/>
</dbReference>
<dbReference type="Pfam" id="PF01844">
    <property type="entry name" value="HNH"/>
    <property type="match status" value="1"/>
</dbReference>
<accession>A0A8E4DLX9</accession>
<sequence>MVTAEGDVRAWAFSFGQQITEQAERLSVSRPPSWSRDELILALELYLRNPDSPLGKKSPEVLELSELLNRLGLALGMARGIAFRNANGVYMKMMNYRRLDPRYTNHGRTGLTRGNKDEDVIWREFSGDPQKLKAVAGAIRAVLEKGAKDGLGFVEDEEGITEAAEGRLLTRLHRIRERSHELVKQRKRRAFEAHGHLFCEACGFDFGRSYGEGAGTIIDCHHTKPVHTLAEGEKTRLEDLALLCANCHRVVHAFRPWLSIEELRHRLAAAHGPSPR</sequence>
<dbReference type="EMBL" id="LR824641">
    <property type="protein sequence ID" value="CAD0309505.1"/>
    <property type="molecule type" value="Genomic_DNA"/>
</dbReference>
<dbReference type="GO" id="GO:0004519">
    <property type="term" value="F:endonuclease activity"/>
    <property type="evidence" value="ECO:0007669"/>
    <property type="project" value="UniProtKB-KW"/>
</dbReference>
<keyword evidence="2" id="KW-0378">Hydrolase</keyword>
<evidence type="ECO:0000313" key="2">
    <source>
        <dbReference type="EMBL" id="CAD0309505.1"/>
    </source>
</evidence>
<feature type="domain" description="HNH nuclease" evidence="1">
    <location>
        <begin position="187"/>
        <end position="249"/>
    </location>
</feature>
<keyword evidence="2" id="KW-0540">Nuclease</keyword>
<dbReference type="CDD" id="cd00085">
    <property type="entry name" value="HNHc"/>
    <property type="match status" value="1"/>
</dbReference>
<dbReference type="EMBL" id="LR861803">
    <property type="protein sequence ID" value="CAD1786051.1"/>
    <property type="molecule type" value="Genomic_DNA"/>
</dbReference>
<reference evidence="2 4" key="1">
    <citation type="submission" date="2020-07" db="EMBL/GenBank/DDBJ databases">
        <authorList>
            <person name="Teixeira M."/>
        </authorList>
    </citation>
    <scope>NUCLEOTIDE SEQUENCE</scope>
    <source>
        <strain evidence="3">1</strain>
        <strain evidence="2">Xanthomonas sp. CPBF 367</strain>
    </source>
</reference>
<protein>
    <submittedName>
        <fullName evidence="2">HNH endonuclease</fullName>
    </submittedName>
</protein>
<gene>
    <name evidence="2" type="ORF">XSP_000133</name>
</gene>
<dbReference type="AlphaFoldDB" id="A0A8E4DLX9"/>
<dbReference type="GO" id="GO:0008270">
    <property type="term" value="F:zinc ion binding"/>
    <property type="evidence" value="ECO:0007669"/>
    <property type="project" value="InterPro"/>
</dbReference>
<proteinExistence type="predicted"/>
<dbReference type="InterPro" id="IPR002711">
    <property type="entry name" value="HNH"/>
</dbReference>
<evidence type="ECO:0000313" key="4">
    <source>
        <dbReference type="Proteomes" id="UP000515493"/>
    </source>
</evidence>
<dbReference type="Proteomes" id="UP000515493">
    <property type="component" value="Chromosome"/>
</dbReference>
<dbReference type="InterPro" id="IPR003615">
    <property type="entry name" value="HNH_nuc"/>
</dbReference>
<evidence type="ECO:0000259" key="1">
    <source>
        <dbReference type="SMART" id="SM00507"/>
    </source>
</evidence>
<dbReference type="SMART" id="SM00507">
    <property type="entry name" value="HNHc"/>
    <property type="match status" value="1"/>
</dbReference>
<dbReference type="KEGG" id="xeu:XSP_000133"/>
<evidence type="ECO:0000313" key="3">
    <source>
        <dbReference type="EMBL" id="CAD1786051.1"/>
    </source>
</evidence>
<organism evidence="2">
    <name type="scientific">Xanthomonas euroxanthea</name>
    <dbReference type="NCBI Taxonomy" id="2259622"/>
    <lineage>
        <taxon>Bacteria</taxon>
        <taxon>Pseudomonadati</taxon>
        <taxon>Pseudomonadota</taxon>
        <taxon>Gammaproteobacteria</taxon>
        <taxon>Lysobacterales</taxon>
        <taxon>Lysobacteraceae</taxon>
        <taxon>Xanthomonas</taxon>
    </lineage>
</organism>
<name>A0A8E4DLX9_9XANT</name>
<keyword evidence="2" id="KW-0255">Endonuclease</keyword>